<dbReference type="AlphaFoldDB" id="A0AAD4BPG1"/>
<protein>
    <submittedName>
        <fullName evidence="1">Uncharacterized protein</fullName>
    </submittedName>
</protein>
<feature type="non-terminal residue" evidence="1">
    <location>
        <position position="122"/>
    </location>
</feature>
<proteinExistence type="predicted"/>
<dbReference type="Proteomes" id="UP001194468">
    <property type="component" value="Unassembled WGS sequence"/>
</dbReference>
<organism evidence="1 2">
    <name type="scientific">Boletus edulis BED1</name>
    <dbReference type="NCBI Taxonomy" id="1328754"/>
    <lineage>
        <taxon>Eukaryota</taxon>
        <taxon>Fungi</taxon>
        <taxon>Dikarya</taxon>
        <taxon>Basidiomycota</taxon>
        <taxon>Agaricomycotina</taxon>
        <taxon>Agaricomycetes</taxon>
        <taxon>Agaricomycetidae</taxon>
        <taxon>Boletales</taxon>
        <taxon>Boletineae</taxon>
        <taxon>Boletaceae</taxon>
        <taxon>Boletoideae</taxon>
        <taxon>Boletus</taxon>
    </lineage>
</organism>
<keyword evidence="2" id="KW-1185">Reference proteome</keyword>
<reference evidence="1" key="1">
    <citation type="submission" date="2019-10" db="EMBL/GenBank/DDBJ databases">
        <authorList>
            <consortium name="DOE Joint Genome Institute"/>
            <person name="Kuo A."/>
            <person name="Miyauchi S."/>
            <person name="Kiss E."/>
            <person name="Drula E."/>
            <person name="Kohler A."/>
            <person name="Sanchez-Garcia M."/>
            <person name="Andreopoulos B."/>
            <person name="Barry K.W."/>
            <person name="Bonito G."/>
            <person name="Buee M."/>
            <person name="Carver A."/>
            <person name="Chen C."/>
            <person name="Cichocki N."/>
            <person name="Clum A."/>
            <person name="Culley D."/>
            <person name="Crous P.W."/>
            <person name="Fauchery L."/>
            <person name="Girlanda M."/>
            <person name="Hayes R."/>
            <person name="Keri Z."/>
            <person name="LaButti K."/>
            <person name="Lipzen A."/>
            <person name="Lombard V."/>
            <person name="Magnuson J."/>
            <person name="Maillard F."/>
            <person name="Morin E."/>
            <person name="Murat C."/>
            <person name="Nolan M."/>
            <person name="Ohm R."/>
            <person name="Pangilinan J."/>
            <person name="Pereira M."/>
            <person name="Perotto S."/>
            <person name="Peter M."/>
            <person name="Riley R."/>
            <person name="Sitrit Y."/>
            <person name="Stielow B."/>
            <person name="Szollosi G."/>
            <person name="Zifcakova L."/>
            <person name="Stursova M."/>
            <person name="Spatafora J.W."/>
            <person name="Tedersoo L."/>
            <person name="Vaario L.-M."/>
            <person name="Yamada A."/>
            <person name="Yan M."/>
            <person name="Wang P."/>
            <person name="Xu J."/>
            <person name="Bruns T."/>
            <person name="Baldrian P."/>
            <person name="Vilgalys R."/>
            <person name="Henrissat B."/>
            <person name="Grigoriev I.V."/>
            <person name="Hibbett D."/>
            <person name="Nagy L.G."/>
            <person name="Martin F.M."/>
        </authorList>
    </citation>
    <scope>NUCLEOTIDE SEQUENCE</scope>
    <source>
        <strain evidence="1">BED1</strain>
    </source>
</reference>
<reference evidence="1" key="2">
    <citation type="journal article" date="2020" name="Nat. Commun.">
        <title>Large-scale genome sequencing of mycorrhizal fungi provides insights into the early evolution of symbiotic traits.</title>
        <authorList>
            <person name="Miyauchi S."/>
            <person name="Kiss E."/>
            <person name="Kuo A."/>
            <person name="Drula E."/>
            <person name="Kohler A."/>
            <person name="Sanchez-Garcia M."/>
            <person name="Morin E."/>
            <person name="Andreopoulos B."/>
            <person name="Barry K.W."/>
            <person name="Bonito G."/>
            <person name="Buee M."/>
            <person name="Carver A."/>
            <person name="Chen C."/>
            <person name="Cichocki N."/>
            <person name="Clum A."/>
            <person name="Culley D."/>
            <person name="Crous P.W."/>
            <person name="Fauchery L."/>
            <person name="Girlanda M."/>
            <person name="Hayes R.D."/>
            <person name="Keri Z."/>
            <person name="LaButti K."/>
            <person name="Lipzen A."/>
            <person name="Lombard V."/>
            <person name="Magnuson J."/>
            <person name="Maillard F."/>
            <person name="Murat C."/>
            <person name="Nolan M."/>
            <person name="Ohm R.A."/>
            <person name="Pangilinan J."/>
            <person name="Pereira M.F."/>
            <person name="Perotto S."/>
            <person name="Peter M."/>
            <person name="Pfister S."/>
            <person name="Riley R."/>
            <person name="Sitrit Y."/>
            <person name="Stielow J.B."/>
            <person name="Szollosi G."/>
            <person name="Zifcakova L."/>
            <person name="Stursova M."/>
            <person name="Spatafora J.W."/>
            <person name="Tedersoo L."/>
            <person name="Vaario L.M."/>
            <person name="Yamada A."/>
            <person name="Yan M."/>
            <person name="Wang P."/>
            <person name="Xu J."/>
            <person name="Bruns T."/>
            <person name="Baldrian P."/>
            <person name="Vilgalys R."/>
            <person name="Dunand C."/>
            <person name="Henrissat B."/>
            <person name="Grigoriev I.V."/>
            <person name="Hibbett D."/>
            <person name="Nagy L.G."/>
            <person name="Martin F.M."/>
        </authorList>
    </citation>
    <scope>NUCLEOTIDE SEQUENCE</scope>
    <source>
        <strain evidence="1">BED1</strain>
    </source>
</reference>
<gene>
    <name evidence="1" type="ORF">L210DRAFT_3548775</name>
</gene>
<sequence>MPSTNTWLIVYPAPDPEHGFPGARSVHGLVPFVTRANAILEGIPVALLYHGERDASLVGHAGAGVFWNDAWLLVTSTSTSTPSLEWKKLRVEDWQIQRPVQRRDQMLNLPQGFMMILILGCL</sequence>
<evidence type="ECO:0000313" key="2">
    <source>
        <dbReference type="Proteomes" id="UP001194468"/>
    </source>
</evidence>
<name>A0AAD4BPG1_BOLED</name>
<evidence type="ECO:0000313" key="1">
    <source>
        <dbReference type="EMBL" id="KAF8436632.1"/>
    </source>
</evidence>
<accession>A0AAD4BPG1</accession>
<dbReference type="EMBL" id="WHUW01000021">
    <property type="protein sequence ID" value="KAF8436632.1"/>
    <property type="molecule type" value="Genomic_DNA"/>
</dbReference>
<comment type="caution">
    <text evidence="1">The sequence shown here is derived from an EMBL/GenBank/DDBJ whole genome shotgun (WGS) entry which is preliminary data.</text>
</comment>